<dbReference type="Gene3D" id="2.60.40.1120">
    <property type="entry name" value="Carboxypeptidase-like, regulatory domain"/>
    <property type="match status" value="1"/>
</dbReference>
<dbReference type="InterPro" id="IPR008969">
    <property type="entry name" value="CarboxyPept-like_regulatory"/>
</dbReference>
<comment type="caution">
    <text evidence="1">The sequence shown here is derived from an EMBL/GenBank/DDBJ whole genome shotgun (WGS) entry which is preliminary data.</text>
</comment>
<name>A0A6M1T666_9BACT</name>
<dbReference type="SUPFAM" id="SSF49464">
    <property type="entry name" value="Carboxypeptidase regulatory domain-like"/>
    <property type="match status" value="1"/>
</dbReference>
<evidence type="ECO:0000313" key="1">
    <source>
        <dbReference type="EMBL" id="NGP89579.1"/>
    </source>
</evidence>
<proteinExistence type="predicted"/>
<gene>
    <name evidence="1" type="ORF">G3569_14565</name>
</gene>
<keyword evidence="1" id="KW-0645">Protease</keyword>
<dbReference type="Proteomes" id="UP000479132">
    <property type="component" value="Unassembled WGS sequence"/>
</dbReference>
<dbReference type="AlphaFoldDB" id="A0A6M1T666"/>
<dbReference type="PROSITE" id="PS51257">
    <property type="entry name" value="PROKAR_LIPOPROTEIN"/>
    <property type="match status" value="1"/>
</dbReference>
<evidence type="ECO:0000313" key="2">
    <source>
        <dbReference type="Proteomes" id="UP000479132"/>
    </source>
</evidence>
<keyword evidence="1" id="KW-0121">Carboxypeptidase</keyword>
<sequence length="327" mass="36499">MKKRTQNRFTFANQLVLILGIGLLLSACSPSAQMLNRIPVNKVSFKVVDADGQPLKGATVESNNGNSTATNADGTATIRFGSVGIHTVSVFADNHTPSTTTVTLPSDRGETKTIRLAEQVTYSGNAFAQMGSTQMYTMMFRYLFNSYGYSMELADYKEGEWTKWQISSGGSDDTVVMKKAFLKENEDGQQWWQIQMTNDGENTYTAEVLFDKNKSSIRRYREKVGDNEPQEKPVTENWYSQPNQLTEESIEGAITQKNTEVTVPKGTFTADLITYGVVPEINLKIWRVKDVPGGTVRYETVQEGEETIYGVQLIDYGDNAQTQLNSF</sequence>
<dbReference type="RefSeq" id="WP_165270474.1">
    <property type="nucleotide sequence ID" value="NZ_JAALLS010000021.1"/>
</dbReference>
<keyword evidence="2" id="KW-1185">Reference proteome</keyword>
<dbReference type="Pfam" id="PF13620">
    <property type="entry name" value="CarboxypepD_reg"/>
    <property type="match status" value="1"/>
</dbReference>
<dbReference type="EMBL" id="JAALLS010000021">
    <property type="protein sequence ID" value="NGP89579.1"/>
    <property type="molecule type" value="Genomic_DNA"/>
</dbReference>
<protein>
    <submittedName>
        <fullName evidence="1">Carboxypeptidase regulatory-like domain-containing protein</fullName>
    </submittedName>
</protein>
<dbReference type="GO" id="GO:0004180">
    <property type="term" value="F:carboxypeptidase activity"/>
    <property type="evidence" value="ECO:0007669"/>
    <property type="project" value="UniProtKB-KW"/>
</dbReference>
<reference evidence="1 2" key="1">
    <citation type="submission" date="2020-02" db="EMBL/GenBank/DDBJ databases">
        <title>Aliifodinibius halophilus 2W32, complete genome.</title>
        <authorList>
            <person name="Li Y."/>
            <person name="Wu S."/>
        </authorList>
    </citation>
    <scope>NUCLEOTIDE SEQUENCE [LARGE SCALE GENOMIC DNA]</scope>
    <source>
        <strain evidence="1 2">2W32</strain>
    </source>
</reference>
<accession>A0A6M1T666</accession>
<keyword evidence="1" id="KW-0378">Hydrolase</keyword>
<organism evidence="1 2">
    <name type="scientific">Fodinibius halophilus</name>
    <dbReference type="NCBI Taxonomy" id="1736908"/>
    <lineage>
        <taxon>Bacteria</taxon>
        <taxon>Pseudomonadati</taxon>
        <taxon>Balneolota</taxon>
        <taxon>Balneolia</taxon>
        <taxon>Balneolales</taxon>
        <taxon>Balneolaceae</taxon>
        <taxon>Fodinibius</taxon>
    </lineage>
</organism>